<evidence type="ECO:0000313" key="5">
    <source>
        <dbReference type="Proteomes" id="UP000245489"/>
    </source>
</evidence>
<feature type="signal peptide" evidence="2">
    <location>
        <begin position="1"/>
        <end position="22"/>
    </location>
</feature>
<dbReference type="InterPro" id="IPR012910">
    <property type="entry name" value="Plug_dom"/>
</dbReference>
<dbReference type="PROSITE" id="PS51257">
    <property type="entry name" value="PROKAR_LIPOPROTEIN"/>
    <property type="match status" value="1"/>
</dbReference>
<dbReference type="InterPro" id="IPR039426">
    <property type="entry name" value="TonB-dep_rcpt-like"/>
</dbReference>
<keyword evidence="4" id="KW-0675">Receptor</keyword>
<evidence type="ECO:0000256" key="1">
    <source>
        <dbReference type="PROSITE-ProRule" id="PRU01360"/>
    </source>
</evidence>
<keyword evidence="1" id="KW-0813">Transport</keyword>
<keyword evidence="1" id="KW-1134">Transmembrane beta strand</keyword>
<sequence>MKLLYKICILFSTVLLSMSCSKQSVTSSSNNNNNSAMYGEVQHSRNNTGSTVVIEENNTMQNATMDYYLQQVAGVNITGTGASANVTIRGINSFVSNLEPLFLINGQAMNNFSTVYYLCNANNIKSVAVLKDAASCSIYGARGANGVIAITLKK</sequence>
<keyword evidence="2" id="KW-0732">Signal</keyword>
<proteinExistence type="inferred from homology"/>
<dbReference type="PROSITE" id="PS52016">
    <property type="entry name" value="TONB_DEPENDENT_REC_3"/>
    <property type="match status" value="1"/>
</dbReference>
<dbReference type="SUPFAM" id="SSF56935">
    <property type="entry name" value="Porins"/>
    <property type="match status" value="1"/>
</dbReference>
<dbReference type="Proteomes" id="UP000245489">
    <property type="component" value="Unassembled WGS sequence"/>
</dbReference>
<feature type="chain" id="PRO_5016447158" evidence="2">
    <location>
        <begin position="23"/>
        <end position="154"/>
    </location>
</feature>
<evidence type="ECO:0000259" key="3">
    <source>
        <dbReference type="Pfam" id="PF07715"/>
    </source>
</evidence>
<dbReference type="Gene3D" id="2.170.130.10">
    <property type="entry name" value="TonB-dependent receptor, plug domain"/>
    <property type="match status" value="1"/>
</dbReference>
<organism evidence="4 5">
    <name type="scientific">Arcicella aurantiaca</name>
    <dbReference type="NCBI Taxonomy" id="591202"/>
    <lineage>
        <taxon>Bacteria</taxon>
        <taxon>Pseudomonadati</taxon>
        <taxon>Bacteroidota</taxon>
        <taxon>Cytophagia</taxon>
        <taxon>Cytophagales</taxon>
        <taxon>Flectobacillaceae</taxon>
        <taxon>Arcicella</taxon>
    </lineage>
</organism>
<keyword evidence="5" id="KW-1185">Reference proteome</keyword>
<evidence type="ECO:0000313" key="4">
    <source>
        <dbReference type="EMBL" id="PWK28825.1"/>
    </source>
</evidence>
<name>A0A316EH64_9BACT</name>
<dbReference type="RefSeq" id="WP_109741167.1">
    <property type="nucleotide sequence ID" value="NZ_QGGO01000002.1"/>
</dbReference>
<reference evidence="4 5" key="1">
    <citation type="submission" date="2018-05" db="EMBL/GenBank/DDBJ databases">
        <title>Genomic Encyclopedia of Archaeal and Bacterial Type Strains, Phase II (KMG-II): from individual species to whole genera.</title>
        <authorList>
            <person name="Goeker M."/>
        </authorList>
    </citation>
    <scope>NUCLEOTIDE SEQUENCE [LARGE SCALE GENOMIC DNA]</scope>
    <source>
        <strain evidence="4 5">DSM 22214</strain>
    </source>
</reference>
<feature type="domain" description="TonB-dependent receptor plug" evidence="3">
    <location>
        <begin position="55"/>
        <end position="147"/>
    </location>
</feature>
<dbReference type="InterPro" id="IPR023997">
    <property type="entry name" value="TonB-dep_OMP_SusC/RagA_CS"/>
</dbReference>
<dbReference type="GO" id="GO:0009279">
    <property type="term" value="C:cell outer membrane"/>
    <property type="evidence" value="ECO:0007669"/>
    <property type="project" value="UniProtKB-SubCell"/>
</dbReference>
<dbReference type="OrthoDB" id="966159at2"/>
<evidence type="ECO:0000256" key="2">
    <source>
        <dbReference type="SAM" id="SignalP"/>
    </source>
</evidence>
<dbReference type="AlphaFoldDB" id="A0A316EH64"/>
<dbReference type="NCBIfam" id="TIGR04057">
    <property type="entry name" value="SusC_RagA_signa"/>
    <property type="match status" value="1"/>
</dbReference>
<comment type="caution">
    <text evidence="4">The sequence shown here is derived from an EMBL/GenBank/DDBJ whole genome shotgun (WGS) entry which is preliminary data.</text>
</comment>
<dbReference type="Pfam" id="PF07715">
    <property type="entry name" value="Plug"/>
    <property type="match status" value="1"/>
</dbReference>
<comment type="similarity">
    <text evidence="1">Belongs to the TonB-dependent receptor family.</text>
</comment>
<keyword evidence="1" id="KW-0472">Membrane</keyword>
<dbReference type="InterPro" id="IPR037066">
    <property type="entry name" value="Plug_dom_sf"/>
</dbReference>
<dbReference type="EMBL" id="QGGO01000002">
    <property type="protein sequence ID" value="PWK28825.1"/>
    <property type="molecule type" value="Genomic_DNA"/>
</dbReference>
<comment type="subcellular location">
    <subcellularLocation>
        <location evidence="1">Cell outer membrane</location>
        <topology evidence="1">Multi-pass membrane protein</topology>
    </subcellularLocation>
</comment>
<protein>
    <submittedName>
        <fullName evidence="4">TonB-dependent SusC/RagA subfamily outer membrane receptor</fullName>
    </submittedName>
</protein>
<gene>
    <name evidence="4" type="ORF">LV89_00378</name>
</gene>
<keyword evidence="1" id="KW-0812">Transmembrane</keyword>
<accession>A0A316EH64</accession>
<keyword evidence="1" id="KW-0998">Cell outer membrane</keyword>